<organism evidence="1 2">
    <name type="scientific">Paracoccus onubensis</name>
    <dbReference type="NCBI Taxonomy" id="1675788"/>
    <lineage>
        <taxon>Bacteria</taxon>
        <taxon>Pseudomonadati</taxon>
        <taxon>Pseudomonadota</taxon>
        <taxon>Alphaproteobacteria</taxon>
        <taxon>Rhodobacterales</taxon>
        <taxon>Paracoccaceae</taxon>
        <taxon>Paracoccus</taxon>
    </lineage>
</organism>
<reference evidence="2" key="1">
    <citation type="submission" date="2018-09" db="EMBL/GenBank/DDBJ databases">
        <title>Acidovorax cavernicola nov. sp. isolated from Gruta de las Maravillas (Aracena, Spain).</title>
        <authorList>
            <person name="Jurado V."/>
            <person name="Gutierrez-Patricio S."/>
            <person name="Gonzalez-Pimentel J.L."/>
            <person name="Miller A.Z."/>
            <person name="Laiz L."/>
            <person name="Saiz-Jimenez C."/>
        </authorList>
    </citation>
    <scope>NUCLEOTIDE SEQUENCE [LARGE SCALE GENOMIC DNA]</scope>
    <source>
        <strain evidence="2">1011MAR3C25</strain>
    </source>
</reference>
<dbReference type="EMBL" id="QZCG01000002">
    <property type="protein sequence ID" value="RJE87864.1"/>
    <property type="molecule type" value="Genomic_DNA"/>
</dbReference>
<evidence type="ECO:0000313" key="2">
    <source>
        <dbReference type="Proteomes" id="UP000284202"/>
    </source>
</evidence>
<accession>A0A418T3U0</accession>
<gene>
    <name evidence="1" type="ORF">D3P04_02755</name>
</gene>
<comment type="caution">
    <text evidence="1">The sequence shown here is derived from an EMBL/GenBank/DDBJ whole genome shotgun (WGS) entry which is preliminary data.</text>
</comment>
<proteinExistence type="predicted"/>
<sequence length="70" mass="7421">MNILDGIIAPDRSISMAGPFAARPPGDPETNVIKIEPLAGGITGNRIIALCDRVTLLSKGRLRAQRRSAP</sequence>
<dbReference type="Proteomes" id="UP000284202">
    <property type="component" value="Unassembled WGS sequence"/>
</dbReference>
<name>A0A418T3U0_9RHOB</name>
<protein>
    <submittedName>
        <fullName evidence="1">Uncharacterized protein</fullName>
    </submittedName>
</protein>
<evidence type="ECO:0000313" key="1">
    <source>
        <dbReference type="EMBL" id="RJE87864.1"/>
    </source>
</evidence>
<dbReference type="RefSeq" id="WP_119745740.1">
    <property type="nucleotide sequence ID" value="NZ_QZCG01000002.1"/>
</dbReference>
<keyword evidence="2" id="KW-1185">Reference proteome</keyword>
<dbReference type="OrthoDB" id="9803027at2"/>
<dbReference type="AlphaFoldDB" id="A0A418T3U0"/>